<dbReference type="EMBL" id="QPKB01000001">
    <property type="protein sequence ID" value="RWR72661.1"/>
    <property type="molecule type" value="Genomic_DNA"/>
</dbReference>
<reference evidence="2 3" key="1">
    <citation type="journal article" date="2019" name="Nat. Plants">
        <title>Stout camphor tree genome fills gaps in understanding of flowering plant genome evolution.</title>
        <authorList>
            <person name="Chaw S.M."/>
            <person name="Liu Y.C."/>
            <person name="Wu Y.W."/>
            <person name="Wang H.Y."/>
            <person name="Lin C.I."/>
            <person name="Wu C.S."/>
            <person name="Ke H.M."/>
            <person name="Chang L.Y."/>
            <person name="Hsu C.Y."/>
            <person name="Yang H.T."/>
            <person name="Sudianto E."/>
            <person name="Hsu M.H."/>
            <person name="Wu K.P."/>
            <person name="Wang L.N."/>
            <person name="Leebens-Mack J.H."/>
            <person name="Tsai I.J."/>
        </authorList>
    </citation>
    <scope>NUCLEOTIDE SEQUENCE [LARGE SCALE GENOMIC DNA]</scope>
    <source>
        <strain evidence="3">cv. Chaw 1501</strain>
        <tissue evidence="2">Young leaves</tissue>
    </source>
</reference>
<dbReference type="AlphaFoldDB" id="A0A3S3MPV3"/>
<evidence type="ECO:0000313" key="3">
    <source>
        <dbReference type="Proteomes" id="UP000283530"/>
    </source>
</evidence>
<keyword evidence="1" id="KW-0812">Transmembrane</keyword>
<comment type="caution">
    <text evidence="2">The sequence shown here is derived from an EMBL/GenBank/DDBJ whole genome shotgun (WGS) entry which is preliminary data.</text>
</comment>
<organism evidence="2 3">
    <name type="scientific">Cinnamomum micranthum f. kanehirae</name>
    <dbReference type="NCBI Taxonomy" id="337451"/>
    <lineage>
        <taxon>Eukaryota</taxon>
        <taxon>Viridiplantae</taxon>
        <taxon>Streptophyta</taxon>
        <taxon>Embryophyta</taxon>
        <taxon>Tracheophyta</taxon>
        <taxon>Spermatophyta</taxon>
        <taxon>Magnoliopsida</taxon>
        <taxon>Magnoliidae</taxon>
        <taxon>Laurales</taxon>
        <taxon>Lauraceae</taxon>
        <taxon>Cinnamomum</taxon>
    </lineage>
</organism>
<dbReference type="Proteomes" id="UP000283530">
    <property type="component" value="Unassembled WGS sequence"/>
</dbReference>
<sequence length="435" mass="48336">MGYGKQGVASVFSPSGNGSTDISLSDLKEKHQLDLEKLTLTTQPYRTLKLFVLATLQYLKQSLLFLLRKGGWFMLLSILAVSLVTFLIAVDGPQEKHVQEFISFSKFALWWLALGVISSVGLGSGLPTFVLYLGPHVAMFTIKAMQCGRVDLKASPYDTMMLKRDPSWLEKDCSEYGPPLFSSIPGSLVRVPLSSIWTQVQLEAIIWGLGTVLGEIPPYFISKAQTSGSRLSAVEKSDISMKDDSGFIAGHMKQIKSWLFSRLEHLTFFEILLLASVPNPLFDLAGFVCGQFGIPFWRFFLPTLIGKAIIKTFIQTAFVISVCNNQLLELIENELIWVLGHIPGLSSVLPSLVANLHKIQESYLKAPAPSSASTKAKNWDLSFTTIWNTVVWLMVVNFSVKVVTSTAQGYLRKQQEEEMATLTNQVALRRRSNGQ</sequence>
<keyword evidence="1" id="KW-1133">Transmembrane helix</keyword>
<feature type="transmembrane region" description="Helical" evidence="1">
    <location>
        <begin position="70"/>
        <end position="90"/>
    </location>
</feature>
<evidence type="ECO:0000313" key="2">
    <source>
        <dbReference type="EMBL" id="RWR72661.1"/>
    </source>
</evidence>
<gene>
    <name evidence="2" type="ORF">CKAN_00089800</name>
</gene>
<protein>
    <submittedName>
        <fullName evidence="2">SNARE associated Golgi protein</fullName>
    </submittedName>
</protein>
<accession>A0A3S3MPV3</accession>
<proteinExistence type="predicted"/>
<feature type="transmembrane region" description="Helical" evidence="1">
    <location>
        <begin position="110"/>
        <end position="133"/>
    </location>
</feature>
<dbReference type="STRING" id="337451.A0A3S3MPV3"/>
<keyword evidence="3" id="KW-1185">Reference proteome</keyword>
<keyword evidence="1" id="KW-0472">Membrane</keyword>
<name>A0A3S3MPV3_9MAGN</name>
<dbReference type="OrthoDB" id="2016540at2759"/>
<evidence type="ECO:0000256" key="1">
    <source>
        <dbReference type="SAM" id="Phobius"/>
    </source>
</evidence>